<dbReference type="KEGG" id="pib:BBD41_17760"/>
<dbReference type="AlphaFoldDB" id="A0A1B2E2V6"/>
<name>A0A1B2E2V6_9BACL</name>
<keyword evidence="4" id="KW-1185">Reference proteome</keyword>
<evidence type="ECO:0000259" key="1">
    <source>
        <dbReference type="Pfam" id="PF14534"/>
    </source>
</evidence>
<dbReference type="EMBL" id="MRVI01000001">
    <property type="protein sequence ID" value="OOC63548.1"/>
    <property type="molecule type" value="Genomic_DNA"/>
</dbReference>
<reference evidence="3 4" key="2">
    <citation type="submission" date="2016-12" db="EMBL/GenBank/DDBJ databases">
        <title>Genome sequencing and description of Paenibacillus sp. nov. from high altitude lake in the Indian Trans- Himalayas.</title>
        <authorList>
            <person name="Kiran S."/>
            <person name="Swarnkar M.K."/>
            <person name="Rana A."/>
            <person name="Tewari R."/>
            <person name="Gulati A."/>
        </authorList>
    </citation>
    <scope>NUCLEOTIDE SEQUENCE [LARGE SCALE GENOMIC DNA]</scope>
    <source>
        <strain evidence="3 4">IHBB 9951</strain>
    </source>
</reference>
<evidence type="ECO:0000313" key="2">
    <source>
        <dbReference type="EMBL" id="ANY74271.1"/>
    </source>
</evidence>
<dbReference type="OrthoDB" id="9152983at2"/>
<dbReference type="Gene3D" id="3.10.450.50">
    <property type="match status" value="1"/>
</dbReference>
<evidence type="ECO:0000313" key="4">
    <source>
        <dbReference type="Proteomes" id="UP000189059"/>
    </source>
</evidence>
<gene>
    <name evidence="3" type="ORF">BBD40_17805</name>
    <name evidence="2" type="ORF">BBD41_17760</name>
</gene>
<evidence type="ECO:0000313" key="3">
    <source>
        <dbReference type="EMBL" id="OOC63548.1"/>
    </source>
</evidence>
<dbReference type="SUPFAM" id="SSF54427">
    <property type="entry name" value="NTF2-like"/>
    <property type="match status" value="1"/>
</dbReference>
<dbReference type="Proteomes" id="UP000189059">
    <property type="component" value="Unassembled WGS sequence"/>
</dbReference>
<proteinExistence type="predicted"/>
<sequence>MGYQQALEAYISATNTHDFDQVAKLLDEGAVYWFSDRSCVTQDEIRAYFEHAWEVISDEVYYAEDVQWIAEDFGTAVCIYTYRYEGYAQGKFTTGSGRATNVFVRNGEGVWKLKHEHLSPLK</sequence>
<organism evidence="2">
    <name type="scientific">Paenibacillus ihbetae</name>
    <dbReference type="NCBI Taxonomy" id="1870820"/>
    <lineage>
        <taxon>Bacteria</taxon>
        <taxon>Bacillati</taxon>
        <taxon>Bacillota</taxon>
        <taxon>Bacilli</taxon>
        <taxon>Bacillales</taxon>
        <taxon>Paenibacillaceae</taxon>
        <taxon>Paenibacillus</taxon>
    </lineage>
</organism>
<dbReference type="InterPro" id="IPR032710">
    <property type="entry name" value="NTF2-like_dom_sf"/>
</dbReference>
<dbReference type="Pfam" id="PF14534">
    <property type="entry name" value="DUF4440"/>
    <property type="match status" value="1"/>
</dbReference>
<protein>
    <submittedName>
        <fullName evidence="2">DUF4440 domain-containing protein</fullName>
    </submittedName>
</protein>
<dbReference type="InterPro" id="IPR027843">
    <property type="entry name" value="DUF4440"/>
</dbReference>
<accession>A0A1B2E2V6</accession>
<feature type="domain" description="DUF4440" evidence="1">
    <location>
        <begin position="5"/>
        <end position="113"/>
    </location>
</feature>
<reference evidence="2" key="1">
    <citation type="submission" date="2016-08" db="EMBL/GenBank/DDBJ databases">
        <title>Complete Genome Seqeunce of Paenibacillus sp. nov. IHBB 9852 from high altitute lake of Indian trans-Himalayas.</title>
        <authorList>
            <person name="Kiran S."/>
            <person name="Swarnkar M.K."/>
            <person name="Rana A."/>
            <person name="Tewari R."/>
            <person name="Gulati A."/>
        </authorList>
    </citation>
    <scope>NUCLEOTIDE SEQUENCE [LARGE SCALE GENOMIC DNA]</scope>
    <source>
        <strain evidence="2">IHBB 9852</strain>
    </source>
</reference>
<dbReference type="RefSeq" id="WP_077568255.1">
    <property type="nucleotide sequence ID" value="NZ_CP016809.1"/>
</dbReference>
<dbReference type="EMBL" id="CP016809">
    <property type="protein sequence ID" value="ANY74271.1"/>
    <property type="molecule type" value="Genomic_DNA"/>
</dbReference>